<dbReference type="AlphaFoldDB" id="A0A2T5GU25"/>
<evidence type="ECO:0000256" key="3">
    <source>
        <dbReference type="ARBA" id="ARBA00023125"/>
    </source>
</evidence>
<keyword evidence="2" id="KW-0229">DNA integration</keyword>
<dbReference type="CDD" id="cd00796">
    <property type="entry name" value="INT_Rci_Hp1_C"/>
    <property type="match status" value="1"/>
</dbReference>
<dbReference type="EMBL" id="QAOG01000001">
    <property type="protein sequence ID" value="PTQ62816.1"/>
    <property type="molecule type" value="Genomic_DNA"/>
</dbReference>
<dbReference type="Pfam" id="PF02899">
    <property type="entry name" value="Phage_int_SAM_1"/>
    <property type="match status" value="1"/>
</dbReference>
<dbReference type="PANTHER" id="PTHR30349:SF64">
    <property type="entry name" value="PROPHAGE INTEGRASE INTD-RELATED"/>
    <property type="match status" value="1"/>
</dbReference>
<dbReference type="Pfam" id="PF00589">
    <property type="entry name" value="Phage_integrase"/>
    <property type="match status" value="1"/>
</dbReference>
<dbReference type="SUPFAM" id="SSF56349">
    <property type="entry name" value="DNA breaking-rejoining enzymes"/>
    <property type="match status" value="1"/>
</dbReference>
<gene>
    <name evidence="8" type="ORF">C8J26_1100</name>
</gene>
<comment type="caution">
    <text evidence="8">The sequence shown here is derived from an EMBL/GenBank/DDBJ whole genome shotgun (WGS) entry which is preliminary data.</text>
</comment>
<dbReference type="Gene3D" id="1.10.443.10">
    <property type="entry name" value="Intergrase catalytic core"/>
    <property type="match status" value="1"/>
</dbReference>
<protein>
    <submittedName>
        <fullName evidence="8">Integrase/recombinase XerD</fullName>
    </submittedName>
</protein>
<dbReference type="PANTHER" id="PTHR30349">
    <property type="entry name" value="PHAGE INTEGRASE-RELATED"/>
    <property type="match status" value="1"/>
</dbReference>
<feature type="domain" description="Tyr recombinase" evidence="6">
    <location>
        <begin position="161"/>
        <end position="341"/>
    </location>
</feature>
<dbReference type="InterPro" id="IPR050090">
    <property type="entry name" value="Tyrosine_recombinase_XerCD"/>
</dbReference>
<name>A0A2T5GU25_9SPHN</name>
<proteinExistence type="inferred from homology"/>
<keyword evidence="3 5" id="KW-0238">DNA-binding</keyword>
<dbReference type="InterPro" id="IPR010998">
    <property type="entry name" value="Integrase_recombinase_N"/>
</dbReference>
<evidence type="ECO:0000256" key="4">
    <source>
        <dbReference type="ARBA" id="ARBA00023172"/>
    </source>
</evidence>
<reference evidence="8 9" key="1">
    <citation type="submission" date="2018-04" db="EMBL/GenBank/DDBJ databases">
        <title>Genomic Encyclopedia of Type Strains, Phase III (KMG-III): the genomes of soil and plant-associated and newly described type strains.</title>
        <authorList>
            <person name="Whitman W."/>
        </authorList>
    </citation>
    <scope>NUCLEOTIDE SEQUENCE [LARGE SCALE GENOMIC DNA]</scope>
    <source>
        <strain evidence="8 9">MA101b</strain>
    </source>
</reference>
<organism evidence="8 9">
    <name type="scientific">Sphingomonas aurantiaca</name>
    <dbReference type="NCBI Taxonomy" id="185949"/>
    <lineage>
        <taxon>Bacteria</taxon>
        <taxon>Pseudomonadati</taxon>
        <taxon>Pseudomonadota</taxon>
        <taxon>Alphaproteobacteria</taxon>
        <taxon>Sphingomonadales</taxon>
        <taxon>Sphingomonadaceae</taxon>
        <taxon>Sphingomonas</taxon>
    </lineage>
</organism>
<dbReference type="GO" id="GO:0003677">
    <property type="term" value="F:DNA binding"/>
    <property type="evidence" value="ECO:0007669"/>
    <property type="project" value="UniProtKB-UniRule"/>
</dbReference>
<dbReference type="InterPro" id="IPR002104">
    <property type="entry name" value="Integrase_catalytic"/>
</dbReference>
<dbReference type="RefSeq" id="WP_146168769.1">
    <property type="nucleotide sequence ID" value="NZ_QAOG01000001.1"/>
</dbReference>
<sequence length="358" mass="40700">MPKNLYVRAGIYWARFKVRGVEYRESLRTRSERVAVKRLALLREQIEDESVFGAAGPVSWADAVLSWSQRISTAVGSQTYTRYLCSLRQVRGHFDPLSVQQISADVLKDLIKARRRAGVKNATIRRDLTAISSVLDNAADEGWISDNPAVGLNRRRIVPERIERIVLPQEASIAMVFPRLVPRVRDLCEFTRETGLRLDEVTGLRHASIDRNERTITVEKGKGDKLRVVPLTKIAEAIIDRQPRYIGKPWVFWKDKGQRLTEVSSRLGDLTRRVAQKAAREEVEFHRFSHHDFRHLFAVEYLRSGRGSIYDLQGELGHSTITVTERYLAFLTPDQAKSAKSVMAQRGAHSPRSEAASS</sequence>
<keyword evidence="9" id="KW-1185">Reference proteome</keyword>
<evidence type="ECO:0000259" key="6">
    <source>
        <dbReference type="PROSITE" id="PS51898"/>
    </source>
</evidence>
<dbReference type="Gene3D" id="1.10.150.130">
    <property type="match status" value="1"/>
</dbReference>
<dbReference type="InterPro" id="IPR013762">
    <property type="entry name" value="Integrase-like_cat_sf"/>
</dbReference>
<dbReference type="PROSITE" id="PS51900">
    <property type="entry name" value="CB"/>
    <property type="match status" value="1"/>
</dbReference>
<comment type="similarity">
    <text evidence="1">Belongs to the 'phage' integrase family.</text>
</comment>
<dbReference type="GO" id="GO:0015074">
    <property type="term" value="P:DNA integration"/>
    <property type="evidence" value="ECO:0007669"/>
    <property type="project" value="UniProtKB-KW"/>
</dbReference>
<evidence type="ECO:0000313" key="9">
    <source>
        <dbReference type="Proteomes" id="UP000244189"/>
    </source>
</evidence>
<feature type="domain" description="Core-binding (CB)" evidence="7">
    <location>
        <begin position="58"/>
        <end position="139"/>
    </location>
</feature>
<evidence type="ECO:0000313" key="8">
    <source>
        <dbReference type="EMBL" id="PTQ62816.1"/>
    </source>
</evidence>
<evidence type="ECO:0000256" key="5">
    <source>
        <dbReference type="PROSITE-ProRule" id="PRU01248"/>
    </source>
</evidence>
<dbReference type="InterPro" id="IPR011010">
    <property type="entry name" value="DNA_brk_join_enz"/>
</dbReference>
<evidence type="ECO:0000256" key="1">
    <source>
        <dbReference type="ARBA" id="ARBA00008857"/>
    </source>
</evidence>
<dbReference type="PROSITE" id="PS51898">
    <property type="entry name" value="TYR_RECOMBINASE"/>
    <property type="match status" value="1"/>
</dbReference>
<accession>A0A2T5GU25</accession>
<evidence type="ECO:0000256" key="2">
    <source>
        <dbReference type="ARBA" id="ARBA00022908"/>
    </source>
</evidence>
<dbReference type="InterPro" id="IPR004107">
    <property type="entry name" value="Integrase_SAM-like_N"/>
</dbReference>
<dbReference type="GO" id="GO:0006310">
    <property type="term" value="P:DNA recombination"/>
    <property type="evidence" value="ECO:0007669"/>
    <property type="project" value="UniProtKB-KW"/>
</dbReference>
<evidence type="ECO:0000259" key="7">
    <source>
        <dbReference type="PROSITE" id="PS51900"/>
    </source>
</evidence>
<dbReference type="InterPro" id="IPR044068">
    <property type="entry name" value="CB"/>
</dbReference>
<dbReference type="Proteomes" id="UP000244189">
    <property type="component" value="Unassembled WGS sequence"/>
</dbReference>
<keyword evidence="4" id="KW-0233">DNA recombination</keyword>